<gene>
    <name evidence="2" type="ORF">I4I81_24500</name>
</gene>
<accession>A0ABS6UZI8</accession>
<dbReference type="Proteomes" id="UP000694287">
    <property type="component" value="Unassembled WGS sequence"/>
</dbReference>
<proteinExistence type="predicted"/>
<comment type="caution">
    <text evidence="2">The sequence shown here is derived from an EMBL/GenBank/DDBJ whole genome shotgun (WGS) entry which is preliminary data.</text>
</comment>
<name>A0ABS6UZI8_9PSEU</name>
<reference evidence="2 3" key="1">
    <citation type="submission" date="2020-11" db="EMBL/GenBank/DDBJ databases">
        <title>Pseudonocardia abyssalis sp. nov. and Pseudonocardia oceani sp. nov., description and phylogenomic analysis of two novel actinomycetes isolated from the deep Southern Ocean.</title>
        <authorList>
            <person name="Parra J."/>
        </authorList>
    </citation>
    <scope>NUCLEOTIDE SEQUENCE [LARGE SCALE GENOMIC DNA]</scope>
    <source>
        <strain evidence="2 3">KRD-168</strain>
    </source>
</reference>
<dbReference type="InterPro" id="IPR001509">
    <property type="entry name" value="Epimerase_deHydtase"/>
</dbReference>
<dbReference type="RefSeq" id="WP_218604132.1">
    <property type="nucleotide sequence ID" value="NZ_JADQDJ010000191.1"/>
</dbReference>
<evidence type="ECO:0000259" key="1">
    <source>
        <dbReference type="Pfam" id="PF01370"/>
    </source>
</evidence>
<sequence>MRLLVLGGTRFVGRAVVADALARGWDVTTLHRGVTGVSPDGVTTLVADRTSGPALAAALGDGEWDLAVDTWSGAPAVVDDAARLLRGRVRHVGYVSTASVYAWGSHVDETSPLVDGDPRAGDGDYPALKRGSELAVLESFPDALLGRAGLILGPHEDVGRLPWWLHRISRGGRVVAPGRPDRPLQYVDARDLAAWMLSGLADGRTGPVDVVSRSGHATTEDLLRAAVAATGSDAELVWITEAELAEAGAEPWSQLPCWVPEAGEFAGFLEADTALAAATGLVCRPVEETVRDTWTWLRRDGWPEQRPDRPVHGLPTELEDRLLARR</sequence>
<dbReference type="EMBL" id="JADQDK010000001">
    <property type="protein sequence ID" value="MBW0137396.1"/>
    <property type="molecule type" value="Genomic_DNA"/>
</dbReference>
<evidence type="ECO:0000313" key="2">
    <source>
        <dbReference type="EMBL" id="MBW0137396.1"/>
    </source>
</evidence>
<keyword evidence="3" id="KW-1185">Reference proteome</keyword>
<organism evidence="2 3">
    <name type="scientific">Pseudonocardia abyssalis</name>
    <dbReference type="NCBI Taxonomy" id="2792008"/>
    <lineage>
        <taxon>Bacteria</taxon>
        <taxon>Bacillati</taxon>
        <taxon>Actinomycetota</taxon>
        <taxon>Actinomycetes</taxon>
        <taxon>Pseudonocardiales</taxon>
        <taxon>Pseudonocardiaceae</taxon>
        <taxon>Pseudonocardia</taxon>
    </lineage>
</organism>
<dbReference type="Pfam" id="PF01370">
    <property type="entry name" value="Epimerase"/>
    <property type="match status" value="1"/>
</dbReference>
<protein>
    <submittedName>
        <fullName evidence="2">Reductase</fullName>
    </submittedName>
</protein>
<feature type="domain" description="NAD-dependent epimerase/dehydratase" evidence="1">
    <location>
        <begin position="4"/>
        <end position="204"/>
    </location>
</feature>
<evidence type="ECO:0000313" key="3">
    <source>
        <dbReference type="Proteomes" id="UP000694287"/>
    </source>
</evidence>